<dbReference type="Gene3D" id="3.40.50.1820">
    <property type="entry name" value="alpha/beta hydrolase"/>
    <property type="match status" value="1"/>
</dbReference>
<evidence type="ECO:0000313" key="3">
    <source>
        <dbReference type="EMBL" id="WOC51604.1"/>
    </source>
</evidence>
<keyword evidence="4" id="KW-1185">Reference proteome</keyword>
<dbReference type="PANTHER" id="PTHR43798:SF31">
    <property type="entry name" value="AB HYDROLASE SUPERFAMILY PROTEIN YCLE"/>
    <property type="match status" value="1"/>
</dbReference>
<accession>A0AAU0EZ30</accession>
<dbReference type="GO" id="GO:0016787">
    <property type="term" value="F:hydrolase activity"/>
    <property type="evidence" value="ECO:0007669"/>
    <property type="project" value="UniProtKB-KW"/>
</dbReference>
<proteinExistence type="predicted"/>
<dbReference type="Proteomes" id="UP001432059">
    <property type="component" value="Chromosome"/>
</dbReference>
<reference evidence="3" key="1">
    <citation type="submission" date="2023-10" db="EMBL/GenBank/DDBJ databases">
        <title>Characterization and whole genome sequencing of a novel strain of Bergeyella porcorum QD2021 isolated from pig.</title>
        <authorList>
            <person name="Liu G."/>
            <person name="Chen C."/>
            <person name="Han X."/>
        </authorList>
    </citation>
    <scope>NUCLEOTIDE SEQUENCE</scope>
    <source>
        <strain evidence="3">QD2021</strain>
    </source>
</reference>
<organism evidence="3 4">
    <name type="scientific">Bergeyella porcorum</name>
    <dbReference type="NCBI Taxonomy" id="1735111"/>
    <lineage>
        <taxon>Bacteria</taxon>
        <taxon>Pseudomonadati</taxon>
        <taxon>Bacteroidota</taxon>
        <taxon>Flavobacteriia</taxon>
        <taxon>Flavobacteriales</taxon>
        <taxon>Weeksellaceae</taxon>
        <taxon>Bergeyella</taxon>
    </lineage>
</organism>
<dbReference type="PANTHER" id="PTHR43798">
    <property type="entry name" value="MONOACYLGLYCEROL LIPASE"/>
    <property type="match status" value="1"/>
</dbReference>
<keyword evidence="1 3" id="KW-0378">Hydrolase</keyword>
<sequence>MLYAHINLLYAGREVLFADNYQHFAHILVLYAHINLLYAGREANFPIFVNKNTMLNYEIYGTGSQNLVLLHGFMENLLMWDDMAPLLSKRFRLIKIDLPGHGRSDLYAQTHTMELMAEKVKEVTDALKLDQFHLLGHSMGGYVSLAFAEKFPKALKSFTLFFSTFFADNEEKKETRRKSFRIIEENFKTFVNAGVPNLFSPMEKQRLSEKIELAKTIALSHKPKGIIAATKGMIERTDKRSVLEHFEGKILIIAGKYDNAVNTETTIKALPERDNIKSYILDCGHNGHWEKPEICAAIVNTELLEN</sequence>
<gene>
    <name evidence="3" type="ORF">BPO_0957</name>
</gene>
<dbReference type="EMBL" id="CP136426">
    <property type="protein sequence ID" value="WOC51604.1"/>
    <property type="molecule type" value="Genomic_DNA"/>
</dbReference>
<protein>
    <submittedName>
        <fullName evidence="3">Alpha/beta hydrolase</fullName>
    </submittedName>
</protein>
<feature type="domain" description="AB hydrolase-1" evidence="2">
    <location>
        <begin position="67"/>
        <end position="201"/>
    </location>
</feature>
<evidence type="ECO:0000313" key="4">
    <source>
        <dbReference type="Proteomes" id="UP001432059"/>
    </source>
</evidence>
<dbReference type="AlphaFoldDB" id="A0AAU0EZ30"/>
<dbReference type="Pfam" id="PF00561">
    <property type="entry name" value="Abhydrolase_1"/>
    <property type="match status" value="1"/>
</dbReference>
<name>A0AAU0EZ30_9FLAO</name>
<evidence type="ECO:0000259" key="2">
    <source>
        <dbReference type="Pfam" id="PF00561"/>
    </source>
</evidence>
<dbReference type="InterPro" id="IPR050266">
    <property type="entry name" value="AB_hydrolase_sf"/>
</dbReference>
<dbReference type="KEGG" id="bpor:BPO_0957"/>
<dbReference type="PRINTS" id="PR00111">
    <property type="entry name" value="ABHYDROLASE"/>
</dbReference>
<dbReference type="SUPFAM" id="SSF53474">
    <property type="entry name" value="alpha/beta-Hydrolases"/>
    <property type="match status" value="1"/>
</dbReference>
<dbReference type="InterPro" id="IPR029058">
    <property type="entry name" value="AB_hydrolase_fold"/>
</dbReference>
<dbReference type="GO" id="GO:0016020">
    <property type="term" value="C:membrane"/>
    <property type="evidence" value="ECO:0007669"/>
    <property type="project" value="TreeGrafter"/>
</dbReference>
<dbReference type="InterPro" id="IPR000073">
    <property type="entry name" value="AB_hydrolase_1"/>
</dbReference>
<evidence type="ECO:0000256" key="1">
    <source>
        <dbReference type="ARBA" id="ARBA00022801"/>
    </source>
</evidence>